<gene>
    <name evidence="10" type="ORF">SU32_11365</name>
</gene>
<dbReference type="OrthoDB" id="9805950at2"/>
<dbReference type="Proteomes" id="UP000038011">
    <property type="component" value="Unassembled WGS sequence"/>
</dbReference>
<dbReference type="RefSeq" id="WP_053999496.1">
    <property type="nucleotide sequence ID" value="NZ_JXMU01000016.1"/>
</dbReference>
<evidence type="ECO:0000256" key="5">
    <source>
        <dbReference type="ARBA" id="ARBA00022764"/>
    </source>
</evidence>
<sequence length="472" mass="51834">MQKFKLTRRTLLAAISTLSMLAALPSAAFAASGDIRIVMKDLLTSNPEDVAHIERIEEGLRSQGHDIDITIVDLPSEGYAEKLNLMLLSGDIPDLIYFQGGDEQIAQQGVLQDLNPLIEKTTYLKDALWPHNEARLANYPYLLYVYPPRTKAAVMRADLLAATGKPAPTDLESWDALLRAIPGTEIGDTTVKYGIIAPNNTSELDAVFDPAFGVEATWMKNDAGEWINSRVSDAEREKLAWYSKLFADGILDPEFVTSNWEVKEDKFYTGQVGVVMGTAGPVIGIYETKMAQVNPGAELTLLEPAAGLQAVDVSKESRGFAIPVTTEQTEAVMAFLDFVASPDGQFLDRLGFEGTHYTREGDTLTATEKFGAWYPRFIISDPSEYTPPINALSPLAQSALDQGVTHFRPDNAFVWPAELAAAVDGAETYYRTSVFRFVSGELSTETDWDAFVQGWMDAGGKAMTEYAREALK</sequence>
<evidence type="ECO:0000256" key="2">
    <source>
        <dbReference type="ARBA" id="ARBA00008520"/>
    </source>
</evidence>
<evidence type="ECO:0000256" key="9">
    <source>
        <dbReference type="SAM" id="SignalP"/>
    </source>
</evidence>
<evidence type="ECO:0000256" key="6">
    <source>
        <dbReference type="ARBA" id="ARBA00023136"/>
    </source>
</evidence>
<evidence type="ECO:0000256" key="3">
    <source>
        <dbReference type="ARBA" id="ARBA00022475"/>
    </source>
</evidence>
<evidence type="ECO:0000256" key="4">
    <source>
        <dbReference type="ARBA" id="ARBA00022729"/>
    </source>
</evidence>
<dbReference type="PATRIC" id="fig|1514904.3.peg.1116"/>
<feature type="signal peptide" evidence="9">
    <location>
        <begin position="1"/>
        <end position="30"/>
    </location>
</feature>
<evidence type="ECO:0000313" key="11">
    <source>
        <dbReference type="Proteomes" id="UP000038011"/>
    </source>
</evidence>
<evidence type="ECO:0000256" key="1">
    <source>
        <dbReference type="ARBA" id="ARBA00004418"/>
    </source>
</evidence>
<keyword evidence="11" id="KW-1185">Reference proteome</keyword>
<dbReference type="AlphaFoldDB" id="A0A0M9GM98"/>
<dbReference type="STRING" id="1514904.SU32_11365"/>
<keyword evidence="4 9" id="KW-0732">Signal</keyword>
<feature type="chain" id="PRO_5005836353" evidence="9">
    <location>
        <begin position="31"/>
        <end position="472"/>
    </location>
</feature>
<evidence type="ECO:0000256" key="7">
    <source>
        <dbReference type="ARBA" id="ARBA00023139"/>
    </source>
</evidence>
<reference evidence="10 11" key="1">
    <citation type="submission" date="2015-01" db="EMBL/GenBank/DDBJ databases">
        <title>Ahrensia donghaiensis sp. nov., a novel dimethylsulphoniopropionate-cleavage bacterium isolated from seawater and emended descriptions of the genus Ahrensia and Ahrensia kielensis.</title>
        <authorList>
            <person name="Liu J."/>
        </authorList>
    </citation>
    <scope>NUCLEOTIDE SEQUENCE [LARGE SCALE GENOMIC DNA]</scope>
    <source>
        <strain evidence="10 11">LZD062</strain>
    </source>
</reference>
<protein>
    <submittedName>
        <fullName evidence="10">ABC transporter substrate-binding protein</fullName>
    </submittedName>
</protein>
<dbReference type="PROSITE" id="PS51318">
    <property type="entry name" value="TAT"/>
    <property type="match status" value="1"/>
</dbReference>
<keyword evidence="7" id="KW-0564">Palmitate</keyword>
<organism evidence="10 11">
    <name type="scientific">Ahrensia marina</name>
    <dbReference type="NCBI Taxonomy" id="1514904"/>
    <lineage>
        <taxon>Bacteria</taxon>
        <taxon>Pseudomonadati</taxon>
        <taxon>Pseudomonadota</taxon>
        <taxon>Alphaproteobacteria</taxon>
        <taxon>Hyphomicrobiales</taxon>
        <taxon>Ahrensiaceae</taxon>
        <taxon>Ahrensia</taxon>
    </lineage>
</organism>
<dbReference type="PANTHER" id="PTHR43649">
    <property type="entry name" value="ARABINOSE-BINDING PROTEIN-RELATED"/>
    <property type="match status" value="1"/>
</dbReference>
<dbReference type="Gene3D" id="3.40.190.10">
    <property type="entry name" value="Periplasmic binding protein-like II"/>
    <property type="match status" value="2"/>
</dbReference>
<dbReference type="EMBL" id="JXMU01000016">
    <property type="protein sequence ID" value="KPB00809.1"/>
    <property type="molecule type" value="Genomic_DNA"/>
</dbReference>
<proteinExistence type="inferred from homology"/>
<dbReference type="Pfam" id="PF01547">
    <property type="entry name" value="SBP_bac_1"/>
    <property type="match status" value="1"/>
</dbReference>
<comment type="caution">
    <text evidence="10">The sequence shown here is derived from an EMBL/GenBank/DDBJ whole genome shotgun (WGS) entry which is preliminary data.</text>
</comment>
<name>A0A0M9GM98_9HYPH</name>
<evidence type="ECO:0000313" key="10">
    <source>
        <dbReference type="EMBL" id="KPB00809.1"/>
    </source>
</evidence>
<comment type="similarity">
    <text evidence="2">Belongs to the bacterial solute-binding protein 1 family.</text>
</comment>
<dbReference type="InterPro" id="IPR006059">
    <property type="entry name" value="SBP"/>
</dbReference>
<keyword evidence="5" id="KW-0574">Periplasm</keyword>
<comment type="subcellular location">
    <subcellularLocation>
        <location evidence="1">Periplasm</location>
    </subcellularLocation>
</comment>
<keyword evidence="6" id="KW-0472">Membrane</keyword>
<evidence type="ECO:0000256" key="8">
    <source>
        <dbReference type="ARBA" id="ARBA00023288"/>
    </source>
</evidence>
<dbReference type="InterPro" id="IPR006311">
    <property type="entry name" value="TAT_signal"/>
</dbReference>
<keyword evidence="3" id="KW-1003">Cell membrane</keyword>
<dbReference type="GO" id="GO:0042597">
    <property type="term" value="C:periplasmic space"/>
    <property type="evidence" value="ECO:0007669"/>
    <property type="project" value="UniProtKB-SubCell"/>
</dbReference>
<accession>A0A0M9GM98</accession>
<dbReference type="InterPro" id="IPR050490">
    <property type="entry name" value="Bact_solute-bd_prot1"/>
</dbReference>
<dbReference type="SUPFAM" id="SSF53850">
    <property type="entry name" value="Periplasmic binding protein-like II"/>
    <property type="match status" value="1"/>
</dbReference>
<keyword evidence="8" id="KW-0449">Lipoprotein</keyword>
<dbReference type="PANTHER" id="PTHR43649:SF33">
    <property type="entry name" value="POLYGALACTURONAN_RHAMNOGALACTURONAN-BINDING PROTEIN YTCQ"/>
    <property type="match status" value="1"/>
</dbReference>